<reference evidence="2 3" key="1">
    <citation type="submission" date="2024-02" db="EMBL/GenBank/DDBJ databases">
        <title>Discinaceae phylogenomics.</title>
        <authorList>
            <person name="Dirks A.C."/>
            <person name="James T.Y."/>
        </authorList>
    </citation>
    <scope>NUCLEOTIDE SEQUENCE [LARGE SCALE GENOMIC DNA]</scope>
    <source>
        <strain evidence="2 3">ACD0624</strain>
    </source>
</reference>
<accession>A0ABR3G668</accession>
<keyword evidence="3" id="KW-1185">Reference proteome</keyword>
<evidence type="ECO:0000313" key="3">
    <source>
        <dbReference type="Proteomes" id="UP001447188"/>
    </source>
</evidence>
<protein>
    <submittedName>
        <fullName evidence="2">Uncharacterized protein</fullName>
    </submittedName>
</protein>
<dbReference type="Proteomes" id="UP001447188">
    <property type="component" value="Unassembled WGS sequence"/>
</dbReference>
<dbReference type="EMBL" id="JBBBZM010000249">
    <property type="protein sequence ID" value="KAL0631447.1"/>
    <property type="molecule type" value="Genomic_DNA"/>
</dbReference>
<feature type="compositionally biased region" description="Pro residues" evidence="1">
    <location>
        <begin position="103"/>
        <end position="140"/>
    </location>
</feature>
<organism evidence="2 3">
    <name type="scientific">Discina gigas</name>
    <dbReference type="NCBI Taxonomy" id="1032678"/>
    <lineage>
        <taxon>Eukaryota</taxon>
        <taxon>Fungi</taxon>
        <taxon>Dikarya</taxon>
        <taxon>Ascomycota</taxon>
        <taxon>Pezizomycotina</taxon>
        <taxon>Pezizomycetes</taxon>
        <taxon>Pezizales</taxon>
        <taxon>Discinaceae</taxon>
        <taxon>Discina</taxon>
    </lineage>
</organism>
<sequence>MGCDIVMAKKLINAMVDIDGASSSDGMSPSDVLDVRFSCLDHSKDNTNLASLGDFITGVSLRAATKPKFLALFISIPYLGVGADISASGSRTLKQYRLRTPFKPAPPPTSPGGPAPPTSPGGPAPPPTSPGGPAPPPTSPGVPASPTSSRVQILVHQTWFLCFDNEKIAIFRSKDDKYNNRAPLFLYQQRVGAFQGLMHMISNIITLSEQEALENLRQKITEWELSRESGSPVPITQLGSYQTDLYTMIQVVLSQTKYLEDLRQIFQTSYHSDFNDRPQWNKFKIPYIGDHKEQIRCTIKSITAIVADREKLLKDLRELGKDLKLLRVLVVPPTRVYLENGQF</sequence>
<proteinExistence type="predicted"/>
<gene>
    <name evidence="2" type="ORF">Q9L58_009692</name>
</gene>
<name>A0ABR3G668_9PEZI</name>
<comment type="caution">
    <text evidence="2">The sequence shown here is derived from an EMBL/GenBank/DDBJ whole genome shotgun (WGS) entry which is preliminary data.</text>
</comment>
<feature type="region of interest" description="Disordered" evidence="1">
    <location>
        <begin position="100"/>
        <end position="147"/>
    </location>
</feature>
<evidence type="ECO:0000256" key="1">
    <source>
        <dbReference type="SAM" id="MobiDB-lite"/>
    </source>
</evidence>
<evidence type="ECO:0000313" key="2">
    <source>
        <dbReference type="EMBL" id="KAL0631447.1"/>
    </source>
</evidence>